<feature type="transmembrane region" description="Helical" evidence="1">
    <location>
        <begin position="27"/>
        <end position="47"/>
    </location>
</feature>
<reference evidence="2 3" key="2">
    <citation type="submission" date="2013-03" db="EMBL/GenBank/DDBJ databases">
        <title>Diversity in Clostridium botulinum.</title>
        <authorList>
            <person name="Timme R.E."/>
            <person name="Allard M."/>
            <person name="Luo Y."/>
            <person name="Strain E."/>
            <person name="Gonzalez-Escalona N."/>
            <person name="Brown E."/>
        </authorList>
    </citation>
    <scope>NUCLEOTIDE SEQUENCE [LARGE SCALE GENOMIC DNA]</scope>
    <source>
        <strain evidence="2 3">CFSAN001627</strain>
    </source>
</reference>
<protein>
    <submittedName>
        <fullName evidence="2">Uncharacterized protein</fullName>
    </submittedName>
</protein>
<accession>M1ZZZ9</accession>
<evidence type="ECO:0000256" key="1">
    <source>
        <dbReference type="SAM" id="Phobius"/>
    </source>
</evidence>
<evidence type="ECO:0000313" key="3">
    <source>
        <dbReference type="Proteomes" id="UP000011944"/>
    </source>
</evidence>
<keyword evidence="1" id="KW-1133">Transmembrane helix</keyword>
<feature type="transmembrane region" description="Helical" evidence="1">
    <location>
        <begin position="5"/>
        <end position="21"/>
    </location>
</feature>
<keyword evidence="1" id="KW-0472">Membrane</keyword>
<dbReference type="EMBL" id="AMXI01000106">
    <property type="protein sequence ID" value="EKN43245.1"/>
    <property type="molecule type" value="Genomic_DNA"/>
</dbReference>
<sequence>MKLKVVFLISFIMFILGIYFSNKSNFMILIGILGGGIMGCVSAFVGYSRTNAIKDKEASS</sequence>
<proteinExistence type="predicted"/>
<gene>
    <name evidence="2" type="ORF">CFSAN001627_01790</name>
</gene>
<dbReference type="AlphaFoldDB" id="M1ZZZ9"/>
<organism evidence="2 3">
    <name type="scientific">Clostridium botulinum CFSAN001627</name>
    <dbReference type="NCBI Taxonomy" id="1232189"/>
    <lineage>
        <taxon>Bacteria</taxon>
        <taxon>Bacillati</taxon>
        <taxon>Bacillota</taxon>
        <taxon>Clostridia</taxon>
        <taxon>Eubacteriales</taxon>
        <taxon>Clostridiaceae</taxon>
        <taxon>Clostridium</taxon>
    </lineage>
</organism>
<evidence type="ECO:0000313" key="2">
    <source>
        <dbReference type="EMBL" id="EKN43245.1"/>
    </source>
</evidence>
<comment type="caution">
    <text evidence="2">The sequence shown here is derived from an EMBL/GenBank/DDBJ whole genome shotgun (WGS) entry which is preliminary data.</text>
</comment>
<dbReference type="Proteomes" id="UP000011944">
    <property type="component" value="Unassembled WGS sequence"/>
</dbReference>
<dbReference type="PATRIC" id="fig|1232189.3.peg.288"/>
<keyword evidence="1" id="KW-0812">Transmembrane</keyword>
<reference evidence="2 3" key="1">
    <citation type="submission" date="2012-10" db="EMBL/GenBank/DDBJ databases">
        <authorList>
            <person name="Strain E.A."/>
            <person name="Brown E."/>
            <person name="Allard M.W."/>
            <person name="Gonzalez-Escalona N."/>
            <person name="Timme R."/>
        </authorList>
    </citation>
    <scope>NUCLEOTIDE SEQUENCE [LARGE SCALE GENOMIC DNA]</scope>
    <source>
        <strain evidence="2 3">CFSAN001627</strain>
    </source>
</reference>
<name>M1ZZZ9_CLOBO</name>